<dbReference type="EMBL" id="CP118166">
    <property type="protein sequence ID" value="WDI31079.1"/>
    <property type="molecule type" value="Genomic_DNA"/>
</dbReference>
<evidence type="ECO:0000259" key="1">
    <source>
        <dbReference type="Pfam" id="PF04542"/>
    </source>
</evidence>
<dbReference type="SUPFAM" id="SSF48452">
    <property type="entry name" value="TPR-like"/>
    <property type="match status" value="1"/>
</dbReference>
<dbReference type="RefSeq" id="WP_274492901.1">
    <property type="nucleotide sequence ID" value="NZ_CP118166.1"/>
</dbReference>
<dbReference type="Pfam" id="PF20239">
    <property type="entry name" value="DUF6596"/>
    <property type="match status" value="1"/>
</dbReference>
<dbReference type="KEGG" id="hfl:PUV54_14075"/>
<evidence type="ECO:0000259" key="2">
    <source>
        <dbReference type="Pfam" id="PF20239"/>
    </source>
</evidence>
<dbReference type="PANTHER" id="PTHR47756:SF2">
    <property type="entry name" value="BLL6612 PROTEIN"/>
    <property type="match status" value="1"/>
</dbReference>
<protein>
    <submittedName>
        <fullName evidence="3">Sigma factor</fullName>
    </submittedName>
</protein>
<dbReference type="GO" id="GO:0006352">
    <property type="term" value="P:DNA-templated transcription initiation"/>
    <property type="evidence" value="ECO:0007669"/>
    <property type="project" value="InterPro"/>
</dbReference>
<reference evidence="3" key="1">
    <citation type="submission" date="2023-02" db="EMBL/GenBank/DDBJ databases">
        <title>Genome sequence of Hyphococcus flavus.</title>
        <authorList>
            <person name="Rong J.-C."/>
            <person name="Zhao Q."/>
            <person name="Yi M."/>
            <person name="Wu J.-Y."/>
        </authorList>
    </citation>
    <scope>NUCLEOTIDE SEQUENCE</scope>
    <source>
        <strain evidence="3">MCCC 1K03223</strain>
    </source>
</reference>
<feature type="domain" description="DUF6596" evidence="2">
    <location>
        <begin position="180"/>
        <end position="279"/>
    </location>
</feature>
<dbReference type="SUPFAM" id="SSF88946">
    <property type="entry name" value="Sigma2 domain of RNA polymerase sigma factors"/>
    <property type="match status" value="1"/>
</dbReference>
<organism evidence="3 4">
    <name type="scientific">Hyphococcus flavus</name>
    <dbReference type="NCBI Taxonomy" id="1866326"/>
    <lineage>
        <taxon>Bacteria</taxon>
        <taxon>Pseudomonadati</taxon>
        <taxon>Pseudomonadota</taxon>
        <taxon>Alphaproteobacteria</taxon>
        <taxon>Parvularculales</taxon>
        <taxon>Parvularculaceae</taxon>
        <taxon>Hyphococcus</taxon>
    </lineage>
</organism>
<feature type="domain" description="RNA polymerase sigma-70 region 2" evidence="1">
    <location>
        <begin position="15"/>
        <end position="77"/>
    </location>
</feature>
<name>A0AAF0CF53_9PROT</name>
<keyword evidence="4" id="KW-1185">Reference proteome</keyword>
<dbReference type="InterPro" id="IPR013324">
    <property type="entry name" value="RNA_pol_sigma_r3/r4-like"/>
</dbReference>
<dbReference type="PANTHER" id="PTHR47756">
    <property type="entry name" value="BLL6612 PROTEIN-RELATED"/>
    <property type="match status" value="1"/>
</dbReference>
<gene>
    <name evidence="3" type="ORF">PUV54_14075</name>
</gene>
<evidence type="ECO:0000313" key="4">
    <source>
        <dbReference type="Proteomes" id="UP001214043"/>
    </source>
</evidence>
<dbReference type="GO" id="GO:0003700">
    <property type="term" value="F:DNA-binding transcription factor activity"/>
    <property type="evidence" value="ECO:0007669"/>
    <property type="project" value="InterPro"/>
</dbReference>
<proteinExistence type="predicted"/>
<evidence type="ECO:0000313" key="3">
    <source>
        <dbReference type="EMBL" id="WDI31079.1"/>
    </source>
</evidence>
<dbReference type="InterPro" id="IPR046531">
    <property type="entry name" value="DUF6596"/>
</dbReference>
<dbReference type="Gene3D" id="1.10.1740.10">
    <property type="match status" value="1"/>
</dbReference>
<sequence>MADARAIAEETARASYGRLLAWLSARTGDVAAAEDALADAFRAALENWPEKGLPNSPEAWILTTARRKLIDQARKNKTRVEAVSALLLAAEETEDEANSERSIPDKRLELMFACAHPAIDASVRTPLMLQTVLGLDAARIASAFLISPKAMSARLVRAKRKIKDARIPFETPAIEVLPERINAVLDSIYAAFGTGWNDFDGADEGSSDLAHEAIFLATLLTKLAPDEAEVWGLLALTLHAEARREARRHNDIYVPLEEQDVRKWGLSFIEKAEEALARAWSLKKPGRYQLEAAIQSAHANSRLTGRDVSEDVVLLYRRLLEIAPSLGAHVGFAAALANSGQYKQALNCLNLLDDAEITNYQPFWAVRAHILMSLGNTTKASACYDRAIGLASDASVRRFLQEKKRHLVVGN</sequence>
<dbReference type="InterPro" id="IPR011990">
    <property type="entry name" value="TPR-like_helical_dom_sf"/>
</dbReference>
<dbReference type="AlphaFoldDB" id="A0AAF0CF53"/>
<dbReference type="SUPFAM" id="SSF88659">
    <property type="entry name" value="Sigma3 and sigma4 domains of RNA polymerase sigma factors"/>
    <property type="match status" value="1"/>
</dbReference>
<dbReference type="Proteomes" id="UP001214043">
    <property type="component" value="Chromosome"/>
</dbReference>
<dbReference type="Gene3D" id="1.25.40.10">
    <property type="entry name" value="Tetratricopeptide repeat domain"/>
    <property type="match status" value="1"/>
</dbReference>
<dbReference type="InterPro" id="IPR013325">
    <property type="entry name" value="RNA_pol_sigma_r2"/>
</dbReference>
<dbReference type="Pfam" id="PF04542">
    <property type="entry name" value="Sigma70_r2"/>
    <property type="match status" value="1"/>
</dbReference>
<accession>A0AAF0CF53</accession>
<dbReference type="InterPro" id="IPR007627">
    <property type="entry name" value="RNA_pol_sigma70_r2"/>
</dbReference>